<dbReference type="RefSeq" id="WP_187013833.1">
    <property type="nucleotide sequence ID" value="NZ_JACOQI010000002.1"/>
</dbReference>
<protein>
    <recommendedName>
        <fullName evidence="3">C2H2-type domain-containing protein</fullName>
    </recommendedName>
</protein>
<organism evidence="1 2">
    <name type="scientific">Dysosmobacter segnis</name>
    <dbReference type="NCBI Taxonomy" id="2763042"/>
    <lineage>
        <taxon>Bacteria</taxon>
        <taxon>Bacillati</taxon>
        <taxon>Bacillota</taxon>
        <taxon>Clostridia</taxon>
        <taxon>Eubacteriales</taxon>
        <taxon>Oscillospiraceae</taxon>
        <taxon>Dysosmobacter</taxon>
    </lineage>
</organism>
<accession>A0A923MFP3</accession>
<evidence type="ECO:0000313" key="2">
    <source>
        <dbReference type="Proteomes" id="UP000620327"/>
    </source>
</evidence>
<dbReference type="Proteomes" id="UP000620327">
    <property type="component" value="Unassembled WGS sequence"/>
</dbReference>
<reference evidence="1" key="1">
    <citation type="submission" date="2020-08" db="EMBL/GenBank/DDBJ databases">
        <title>Genome public.</title>
        <authorList>
            <person name="Liu C."/>
            <person name="Sun Q."/>
        </authorList>
    </citation>
    <scope>NUCLEOTIDE SEQUENCE</scope>
    <source>
        <strain evidence="1">BX15</strain>
    </source>
</reference>
<gene>
    <name evidence="1" type="ORF">H8Z83_04025</name>
</gene>
<comment type="caution">
    <text evidence="1">The sequence shown here is derived from an EMBL/GenBank/DDBJ whole genome shotgun (WGS) entry which is preliminary data.</text>
</comment>
<dbReference type="AlphaFoldDB" id="A0A923MFP3"/>
<dbReference type="EMBL" id="JACOQI010000002">
    <property type="protein sequence ID" value="MBC5769488.1"/>
    <property type="molecule type" value="Genomic_DNA"/>
</dbReference>
<evidence type="ECO:0008006" key="3">
    <source>
        <dbReference type="Google" id="ProtNLM"/>
    </source>
</evidence>
<proteinExistence type="predicted"/>
<sequence length="86" mass="9670">MYGEYTCLDCGKTFDDPKRWEERHGLDSPPYEDFSGCPYCGGAYTRTILCDACGEPIVGDYVKIQTTGDCYCDECFMMKSLGEDDS</sequence>
<evidence type="ECO:0000313" key="1">
    <source>
        <dbReference type="EMBL" id="MBC5769488.1"/>
    </source>
</evidence>
<keyword evidence="2" id="KW-1185">Reference proteome</keyword>
<name>A0A923MFP3_9FIRM</name>